<dbReference type="GO" id="GO:0051701">
    <property type="term" value="P:biological process involved in interaction with host"/>
    <property type="evidence" value="ECO:0007669"/>
    <property type="project" value="UniProtKB-ARBA"/>
</dbReference>
<sequence length="926" mass="99475">MSRNVESIFGAVVTAPHQIPYTYTATGGETFISLPFYPVTGFITINGGVQVPVDNYEIDGNTVNLGRALEADDVVYCLFDKILSPEDYENGIRIYKFQAVGNETSFTPDFTTYGVQSLYIDGKFQVPGVDYNYNSATGVVSFLNGSPTAGVWVVAEMSVKQNYLALSSEGGASLVGTTSGSTVQEELNDVAGQLANLEDDLSTLKIAVASVSFTQFGAVGDGVANDTHAVKLAFDYALANNVAVEQHSGVFLLDGTEYIDIRNLQTDLTGCVLKPSASWTGQIVISQTGAPVTYGSSSDVVTKLNTNSPASRAVGSTIMSGIATDSTLDGCYVKISTSQPMFVFRDATYTRKDLNRVYNRGNIENPLRYGLGTNVTEVIALKIRKDVQTVKGLTIDESLSKNYRIVYINNASRVKLVNTSFINAPITQDFSDTRIDIAGSYDVEIDGLFTPSVVDSFNGTGDIYSYSLGISESMNVRVKHMTANGEGWGATGSNNSANITFEECDLSRIDFHMPFQGYLRVNKCNVGRYGVVVTGIGDLIIDDVIFNGSTDQLGSIIATRPDCGGFFDGDLYMSNVTIAGRRSGQISALIQGPADAGQGPASGSPINSTLFNKVVIRDLKLKDGFFEQTFATLLYSQRDSQLLFPKVVDIDGLSFGALPKSSGVGLNIDFSRFKALFSDMTNSEHPVTGRKTTDIILRNIQTPYLSVTAASARHNPSIVASNVRHVISGEVDTLLEINQRGRYLLDSCSLEQLKLFYGSNPNGLVSLTMRGGRLQQPVAATMPISGETTHSVTLDGTDIVCQFNGQDSTYPITKAIIARALVKDCRYWDVSGARLNNLSFVKPESTSTTITVTMKVGQKLAVSTGYTAGNTYTRSNFTALWESGAKQVASIGAAGNVIVTYTVSGDSVSQIVMTSPASNEIRDVSI</sequence>
<keyword evidence="2" id="KW-0946">Virion</keyword>
<keyword evidence="4" id="KW-1185">Reference proteome</keyword>
<comment type="subcellular location">
    <subcellularLocation>
        <location evidence="1">Virion</location>
    </subcellularLocation>
</comment>
<dbReference type="Proteomes" id="UP000320418">
    <property type="component" value="Segment"/>
</dbReference>
<evidence type="ECO:0000313" key="3">
    <source>
        <dbReference type="EMBL" id="QBJ04332.1"/>
    </source>
</evidence>
<dbReference type="InterPro" id="IPR012334">
    <property type="entry name" value="Pectin_lyas_fold"/>
</dbReference>
<proteinExistence type="predicted"/>
<evidence type="ECO:0000256" key="1">
    <source>
        <dbReference type="ARBA" id="ARBA00004328"/>
    </source>
</evidence>
<dbReference type="EMBL" id="MK509462">
    <property type="protein sequence ID" value="QBJ04332.1"/>
    <property type="molecule type" value="Genomic_DNA"/>
</dbReference>
<dbReference type="InterPro" id="IPR011050">
    <property type="entry name" value="Pectin_lyase_fold/virulence"/>
</dbReference>
<reference evidence="3 4" key="1">
    <citation type="submission" date="2019-02" db="EMBL/GenBank/DDBJ databases">
        <title>Prevalence of Shigella boydii in Bangladesh: Isolation and characterization of a rare phage that can robustly identify Shigella boydii type 1.</title>
        <authorList>
            <person name="Akter M."/>
            <person name="Brown N."/>
            <person name="Clokie M."/>
            <person name="Yeasmin M."/>
            <person name="Tareq T."/>
            <person name="Baddam R."/>
            <person name="Azad M.A.K."/>
            <person name="Ghosh A.N."/>
            <person name="Ahmed N."/>
            <person name="Talukder K.A."/>
        </authorList>
    </citation>
    <scope>NUCLEOTIDE SEQUENCE [LARGE SCALE GENOMIC DNA]</scope>
</reference>
<dbReference type="GO" id="GO:0019058">
    <property type="term" value="P:viral life cycle"/>
    <property type="evidence" value="ECO:0007669"/>
    <property type="project" value="UniProtKB-ARBA"/>
</dbReference>
<evidence type="ECO:0000313" key="4">
    <source>
        <dbReference type="Proteomes" id="UP000320418"/>
    </source>
</evidence>
<gene>
    <name evidence="3" type="ORF">MK13_00103</name>
</gene>
<dbReference type="SUPFAM" id="SSF51126">
    <property type="entry name" value="Pectin lyase-like"/>
    <property type="match status" value="1"/>
</dbReference>
<name>A0A513QBK0_9CAUD</name>
<dbReference type="Gene3D" id="2.160.20.10">
    <property type="entry name" value="Single-stranded right-handed beta-helix, Pectin lyase-like"/>
    <property type="match status" value="1"/>
</dbReference>
<accession>A0A513QBK0</accession>
<dbReference type="GO" id="GO:0044423">
    <property type="term" value="C:virion component"/>
    <property type="evidence" value="ECO:0007669"/>
    <property type="project" value="UniProtKB-KW"/>
</dbReference>
<evidence type="ECO:0000256" key="2">
    <source>
        <dbReference type="ARBA" id="ARBA00022844"/>
    </source>
</evidence>
<organism evidence="3 4">
    <name type="scientific">Shigella phage MK-13</name>
    <dbReference type="NCBI Taxonomy" id="2530042"/>
    <lineage>
        <taxon>Viruses</taxon>
        <taxon>Duplodnaviria</taxon>
        <taxon>Heunggongvirae</taxon>
        <taxon>Uroviricota</taxon>
        <taxon>Caudoviricetes</taxon>
        <taxon>Pantevenvirales</taxon>
        <taxon>Ackermannviridae</taxon>
        <taxon>Aglimvirinae</taxon>
        <taxon>Agtrevirus</taxon>
        <taxon>Agtrevirus MK13</taxon>
    </lineage>
</organism>
<protein>
    <submittedName>
        <fullName evidence="3">Uncharacterized protein</fullName>
    </submittedName>
</protein>